<feature type="binding site" evidence="14">
    <location>
        <position position="409"/>
    </location>
    <ligand>
        <name>Zn(2+)</name>
        <dbReference type="ChEBI" id="CHEBI:29105"/>
    </ligand>
</feature>
<dbReference type="InterPro" id="IPR013839">
    <property type="entry name" value="DNAligase_adenylation"/>
</dbReference>
<dbReference type="PIRSF" id="PIRSF001604">
    <property type="entry name" value="LigA"/>
    <property type="match status" value="1"/>
</dbReference>
<dbReference type="PROSITE" id="PS01056">
    <property type="entry name" value="DNA_LIGASE_N2"/>
    <property type="match status" value="1"/>
</dbReference>
<proteinExistence type="inferred from homology"/>
<feature type="active site" description="N6-AMP-lysine intermediate" evidence="14">
    <location>
        <position position="121"/>
    </location>
</feature>
<feature type="binding site" evidence="14">
    <location>
        <position position="433"/>
    </location>
    <ligand>
        <name>Zn(2+)</name>
        <dbReference type="ChEBI" id="CHEBI:29105"/>
    </ligand>
</feature>
<feature type="domain" description="BRCT" evidence="15">
    <location>
        <begin position="607"/>
        <end position="684"/>
    </location>
</feature>
<evidence type="ECO:0000313" key="17">
    <source>
        <dbReference type="Proteomes" id="UP000228568"/>
    </source>
</evidence>
<comment type="similarity">
    <text evidence="13 14">Belongs to the NAD-dependent DNA ligase family. LigA subfamily.</text>
</comment>
<evidence type="ECO:0000256" key="9">
    <source>
        <dbReference type="ARBA" id="ARBA00022842"/>
    </source>
</evidence>
<dbReference type="InterPro" id="IPR012340">
    <property type="entry name" value="NA-bd_OB-fold"/>
</dbReference>
<dbReference type="Gene3D" id="6.20.10.30">
    <property type="match status" value="1"/>
</dbReference>
<dbReference type="CDD" id="cd17748">
    <property type="entry name" value="BRCT_DNA_ligase_like"/>
    <property type="match status" value="1"/>
</dbReference>
<keyword evidence="9 14" id="KW-0460">Magnesium</keyword>
<dbReference type="Pfam" id="PF12826">
    <property type="entry name" value="HHH_2"/>
    <property type="match status" value="1"/>
</dbReference>
<feature type="binding site" evidence="14">
    <location>
        <position position="438"/>
    </location>
    <ligand>
        <name>Zn(2+)</name>
        <dbReference type="ChEBI" id="CHEBI:29105"/>
    </ligand>
</feature>
<evidence type="ECO:0000256" key="1">
    <source>
        <dbReference type="ARBA" id="ARBA00004067"/>
    </source>
</evidence>
<dbReference type="InterPro" id="IPR010994">
    <property type="entry name" value="RuvA_2-like"/>
</dbReference>
<dbReference type="NCBIfam" id="NF005932">
    <property type="entry name" value="PRK07956.1"/>
    <property type="match status" value="1"/>
</dbReference>
<evidence type="ECO:0000256" key="2">
    <source>
        <dbReference type="ARBA" id="ARBA00012722"/>
    </source>
</evidence>
<keyword evidence="4 14" id="KW-0436">Ligase</keyword>
<evidence type="ECO:0000256" key="10">
    <source>
        <dbReference type="ARBA" id="ARBA00023027"/>
    </source>
</evidence>
<evidence type="ECO:0000256" key="14">
    <source>
        <dbReference type="HAMAP-Rule" id="MF_01588"/>
    </source>
</evidence>
<dbReference type="PANTHER" id="PTHR23389">
    <property type="entry name" value="CHROMOSOME TRANSMISSION FIDELITY FACTOR 18"/>
    <property type="match status" value="1"/>
</dbReference>
<dbReference type="EMBL" id="PFPK01000016">
    <property type="protein sequence ID" value="PIZ95284.1"/>
    <property type="molecule type" value="Genomic_DNA"/>
</dbReference>
<feature type="binding site" evidence="14">
    <location>
        <position position="291"/>
    </location>
    <ligand>
        <name>NAD(+)</name>
        <dbReference type="ChEBI" id="CHEBI:57540"/>
    </ligand>
</feature>
<dbReference type="SUPFAM" id="SSF56091">
    <property type="entry name" value="DNA ligase/mRNA capping enzyme, catalytic domain"/>
    <property type="match status" value="1"/>
</dbReference>
<keyword evidence="14" id="KW-0464">Manganese</keyword>
<feature type="binding site" evidence="14">
    <location>
        <position position="412"/>
    </location>
    <ligand>
        <name>Zn(2+)</name>
        <dbReference type="ChEBI" id="CHEBI:29105"/>
    </ligand>
</feature>
<dbReference type="InterPro" id="IPR041663">
    <property type="entry name" value="DisA/LigA_HHH"/>
</dbReference>
<keyword evidence="10 14" id="KW-0520">NAD</keyword>
<dbReference type="PANTHER" id="PTHR23389:SF9">
    <property type="entry name" value="DNA LIGASE"/>
    <property type="match status" value="1"/>
</dbReference>
<comment type="cofactor">
    <cofactor evidence="14">
        <name>Mg(2+)</name>
        <dbReference type="ChEBI" id="CHEBI:18420"/>
    </cofactor>
    <cofactor evidence="14">
        <name>Mn(2+)</name>
        <dbReference type="ChEBI" id="CHEBI:29035"/>
    </cofactor>
</comment>
<dbReference type="AlphaFoldDB" id="A0A2M7V906"/>
<dbReference type="GO" id="GO:0006281">
    <property type="term" value="P:DNA repair"/>
    <property type="evidence" value="ECO:0007669"/>
    <property type="project" value="UniProtKB-KW"/>
</dbReference>
<feature type="binding site" evidence="14">
    <location>
        <begin position="82"/>
        <end position="83"/>
    </location>
    <ligand>
        <name>NAD(+)</name>
        <dbReference type="ChEBI" id="CHEBI:57540"/>
    </ligand>
</feature>
<sequence length="684" mass="77252">MKENIKQKIKNLRTQINDLRYKYHVLNDPQVTDAMYQGLMDELRKIEEEHPELVTPDSSTQRVAGEPLEKFEKVVHTVSQWSFNDAFNREDLDDWEERILKILEKKFGERPKDLSYTSELKIDGLHIVLTYKKGKLIVAATRGDGRVGEDVTQNIKTIQSVPFVLKKEIDLVVEGEVWIGEKQFALINKQRTANNEPVFANPRNMAAGTIRQLDSKIVAERKLSLTTYDISGGDMPESQERELELLDVLSFPTDHDWQVCKNIDQIWKMYEQWIDRDHKKKEFMIDGLVIKVNQKKYQDALGFTGKAPRWAIAMKFPAEQGTTKIVDIYWQVGRTGTLTPVALMEPVRLAGTTVTHATLHNFDEIERLGVRLGDMVVVEKAGDIIPKVVRVLDKMRDSSEKKVVMPKKCPICHSEIERYEIGDKGASGVALICTNKQCYAKELKNIIHFVSKKSFDIDGLGKKIVEHLMQEGLIRNVADIFTLTKGDLEPLERFAEKSADNLVDAIEKAKQVSLNRFIFGLGIHHVGEETAIALAEHFSTKGGLLSSGWGSLEKIMNANFEELEEINDVGPRVAKSIFEYFRNGENQKLIEDLMENGVKVESRKSKVESRNLVGKTFVLTGTLQTITRDEAKEKIRMAGGSVSGSVSKKTDFVVAGDNPGSKYGVAKSLGVEILSETHFLSMLK</sequence>
<keyword evidence="11 14" id="KW-0234">DNA repair</keyword>
<feature type="binding site" evidence="14">
    <location>
        <position position="142"/>
    </location>
    <ligand>
        <name>NAD(+)</name>
        <dbReference type="ChEBI" id="CHEBI:57540"/>
    </ligand>
</feature>
<dbReference type="SUPFAM" id="SSF47781">
    <property type="entry name" value="RuvA domain 2-like"/>
    <property type="match status" value="1"/>
</dbReference>
<evidence type="ECO:0000256" key="8">
    <source>
        <dbReference type="ARBA" id="ARBA00022833"/>
    </source>
</evidence>
<keyword evidence="8 14" id="KW-0862">Zinc</keyword>
<dbReference type="SMART" id="SM00532">
    <property type="entry name" value="LIGANc"/>
    <property type="match status" value="1"/>
</dbReference>
<keyword evidence="7 14" id="KW-0227">DNA damage</keyword>
<organism evidence="16 17">
    <name type="scientific">Candidatus Magasanikbacteria bacterium CG_4_10_14_0_2_um_filter_37_12</name>
    <dbReference type="NCBI Taxonomy" id="1974637"/>
    <lineage>
        <taxon>Bacteria</taxon>
        <taxon>Candidatus Magasanikiibacteriota</taxon>
    </lineage>
</organism>
<dbReference type="NCBIfam" id="TIGR00575">
    <property type="entry name" value="dnlj"/>
    <property type="match status" value="1"/>
</dbReference>
<dbReference type="InterPro" id="IPR013840">
    <property type="entry name" value="DNAligase_N"/>
</dbReference>
<dbReference type="SUPFAM" id="SSF50249">
    <property type="entry name" value="Nucleic acid-binding proteins"/>
    <property type="match status" value="1"/>
</dbReference>
<comment type="caution">
    <text evidence="14">Lacks conserved residue(s) required for the propagation of feature annotation.</text>
</comment>
<dbReference type="Pfam" id="PF01653">
    <property type="entry name" value="DNA_ligase_aden"/>
    <property type="match status" value="1"/>
</dbReference>
<evidence type="ECO:0000256" key="12">
    <source>
        <dbReference type="ARBA" id="ARBA00034005"/>
    </source>
</evidence>
<dbReference type="FunFam" id="2.40.50.140:FF:000012">
    <property type="entry name" value="DNA ligase"/>
    <property type="match status" value="1"/>
</dbReference>
<dbReference type="GO" id="GO:0005829">
    <property type="term" value="C:cytosol"/>
    <property type="evidence" value="ECO:0007669"/>
    <property type="project" value="TreeGrafter"/>
</dbReference>
<dbReference type="GO" id="GO:0003677">
    <property type="term" value="F:DNA binding"/>
    <property type="evidence" value="ECO:0007669"/>
    <property type="project" value="InterPro"/>
</dbReference>
<evidence type="ECO:0000256" key="3">
    <source>
        <dbReference type="ARBA" id="ARBA00013308"/>
    </source>
</evidence>
<evidence type="ECO:0000256" key="11">
    <source>
        <dbReference type="ARBA" id="ARBA00023204"/>
    </source>
</evidence>
<keyword evidence="6 14" id="KW-0479">Metal-binding</keyword>
<reference evidence="17" key="1">
    <citation type="submission" date="2017-09" db="EMBL/GenBank/DDBJ databases">
        <title>Depth-based differentiation of microbial function through sediment-hosted aquifers and enrichment of novel symbionts in the deep terrestrial subsurface.</title>
        <authorList>
            <person name="Probst A.J."/>
            <person name="Ladd B."/>
            <person name="Jarett J.K."/>
            <person name="Geller-Mcgrath D.E."/>
            <person name="Sieber C.M.K."/>
            <person name="Emerson J.B."/>
            <person name="Anantharaman K."/>
            <person name="Thomas B.C."/>
            <person name="Malmstrom R."/>
            <person name="Stieglmeier M."/>
            <person name="Klingl A."/>
            <person name="Woyke T."/>
            <person name="Ryan C.M."/>
            <person name="Banfield J.F."/>
        </authorList>
    </citation>
    <scope>NUCLEOTIDE SEQUENCE [LARGE SCALE GENOMIC DNA]</scope>
</reference>
<dbReference type="Gene3D" id="3.30.470.30">
    <property type="entry name" value="DNA ligase/mRNA capping enzyme"/>
    <property type="match status" value="1"/>
</dbReference>
<evidence type="ECO:0000256" key="5">
    <source>
        <dbReference type="ARBA" id="ARBA00022705"/>
    </source>
</evidence>
<evidence type="ECO:0000256" key="4">
    <source>
        <dbReference type="ARBA" id="ARBA00022598"/>
    </source>
</evidence>
<dbReference type="Pfam" id="PF14520">
    <property type="entry name" value="HHH_5"/>
    <property type="match status" value="1"/>
</dbReference>
<accession>A0A2M7V906</accession>
<feature type="binding site" evidence="14">
    <location>
        <position position="119"/>
    </location>
    <ligand>
        <name>NAD(+)</name>
        <dbReference type="ChEBI" id="CHEBI:57540"/>
    </ligand>
</feature>
<dbReference type="Gene3D" id="1.10.150.20">
    <property type="entry name" value="5' to 3' exonuclease, C-terminal subdomain"/>
    <property type="match status" value="2"/>
</dbReference>
<comment type="caution">
    <text evidence="16">The sequence shown here is derived from an EMBL/GenBank/DDBJ whole genome shotgun (WGS) entry which is preliminary data.</text>
</comment>
<name>A0A2M7V906_9BACT</name>
<dbReference type="FunFam" id="1.10.150.20:FF:000007">
    <property type="entry name" value="DNA ligase"/>
    <property type="match status" value="1"/>
</dbReference>
<evidence type="ECO:0000259" key="15">
    <source>
        <dbReference type="PROSITE" id="PS50172"/>
    </source>
</evidence>
<dbReference type="InterPro" id="IPR001679">
    <property type="entry name" value="DNA_ligase"/>
</dbReference>
<dbReference type="InterPro" id="IPR033136">
    <property type="entry name" value="DNA_ligase_CS"/>
</dbReference>
<dbReference type="Pfam" id="PF03120">
    <property type="entry name" value="OB_DNA_ligase"/>
    <property type="match status" value="1"/>
</dbReference>
<evidence type="ECO:0000256" key="7">
    <source>
        <dbReference type="ARBA" id="ARBA00022763"/>
    </source>
</evidence>
<dbReference type="CDD" id="cd00114">
    <property type="entry name" value="LIGANc"/>
    <property type="match status" value="1"/>
</dbReference>
<dbReference type="EC" id="6.5.1.2" evidence="2 14"/>
<evidence type="ECO:0000256" key="6">
    <source>
        <dbReference type="ARBA" id="ARBA00022723"/>
    </source>
</evidence>
<feature type="binding site" evidence="14">
    <location>
        <position position="176"/>
    </location>
    <ligand>
        <name>NAD(+)</name>
        <dbReference type="ChEBI" id="CHEBI:57540"/>
    </ligand>
</feature>
<dbReference type="FunFam" id="1.10.150.20:FF:000006">
    <property type="entry name" value="DNA ligase"/>
    <property type="match status" value="1"/>
</dbReference>
<dbReference type="PROSITE" id="PS50172">
    <property type="entry name" value="BRCT"/>
    <property type="match status" value="1"/>
</dbReference>
<dbReference type="SMART" id="SM00278">
    <property type="entry name" value="HhH1"/>
    <property type="match status" value="2"/>
</dbReference>
<comment type="function">
    <text evidence="1 14">DNA ligase that catalyzes the formation of phosphodiester linkages between 5'-phosphoryl and 3'-hydroxyl groups in double-stranded DNA using NAD as a coenzyme and as the energy source for the reaction. It is essential for DNA replication and repair of damaged DNA.</text>
</comment>
<comment type="catalytic activity">
    <reaction evidence="12 14">
        <text>NAD(+) + (deoxyribonucleotide)n-3'-hydroxyl + 5'-phospho-(deoxyribonucleotide)m = (deoxyribonucleotide)n+m + AMP + beta-nicotinamide D-nucleotide.</text>
        <dbReference type="EC" id="6.5.1.2"/>
    </reaction>
</comment>
<evidence type="ECO:0000313" key="16">
    <source>
        <dbReference type="EMBL" id="PIZ95284.1"/>
    </source>
</evidence>
<dbReference type="Gene3D" id="2.40.50.140">
    <property type="entry name" value="Nucleic acid-binding proteins"/>
    <property type="match status" value="1"/>
</dbReference>
<dbReference type="InterPro" id="IPR004150">
    <property type="entry name" value="NAD_DNA_ligase_OB"/>
</dbReference>
<dbReference type="Proteomes" id="UP000228568">
    <property type="component" value="Unassembled WGS sequence"/>
</dbReference>
<dbReference type="Pfam" id="PF00533">
    <property type="entry name" value="BRCT"/>
    <property type="match status" value="1"/>
</dbReference>
<dbReference type="SMART" id="SM00292">
    <property type="entry name" value="BRCT"/>
    <property type="match status" value="1"/>
</dbReference>
<keyword evidence="5 14" id="KW-0235">DNA replication</keyword>
<dbReference type="SUPFAM" id="SSF52113">
    <property type="entry name" value="BRCT domain"/>
    <property type="match status" value="1"/>
</dbReference>
<dbReference type="GO" id="GO:0006260">
    <property type="term" value="P:DNA replication"/>
    <property type="evidence" value="ECO:0007669"/>
    <property type="project" value="UniProtKB-KW"/>
</dbReference>
<dbReference type="Gene3D" id="3.40.50.10190">
    <property type="entry name" value="BRCT domain"/>
    <property type="match status" value="1"/>
</dbReference>
<dbReference type="InterPro" id="IPR001357">
    <property type="entry name" value="BRCT_dom"/>
</dbReference>
<dbReference type="Gene3D" id="1.10.287.610">
    <property type="entry name" value="Helix hairpin bin"/>
    <property type="match status" value="1"/>
</dbReference>
<dbReference type="InterPro" id="IPR003583">
    <property type="entry name" value="Hlx-hairpin-Hlx_DNA-bd_motif"/>
</dbReference>
<feature type="binding site" evidence="14">
    <location>
        <position position="315"/>
    </location>
    <ligand>
        <name>NAD(+)</name>
        <dbReference type="ChEBI" id="CHEBI:57540"/>
    </ligand>
</feature>
<dbReference type="GO" id="GO:0046872">
    <property type="term" value="F:metal ion binding"/>
    <property type="evidence" value="ECO:0007669"/>
    <property type="project" value="UniProtKB-KW"/>
</dbReference>
<dbReference type="HAMAP" id="MF_01588">
    <property type="entry name" value="DNA_ligase_A"/>
    <property type="match status" value="1"/>
</dbReference>
<dbReference type="GO" id="GO:0003911">
    <property type="term" value="F:DNA ligase (NAD+) activity"/>
    <property type="evidence" value="ECO:0007669"/>
    <property type="project" value="UniProtKB-UniRule"/>
</dbReference>
<gene>
    <name evidence="14 16" type="primary">ligA</name>
    <name evidence="16" type="ORF">COX81_01125</name>
</gene>
<protein>
    <recommendedName>
        <fullName evidence="3 14">DNA ligase</fullName>
        <ecNumber evidence="2 14">6.5.1.2</ecNumber>
    </recommendedName>
    <alternativeName>
        <fullName evidence="14">Polydeoxyribonucleotide synthase [NAD(+)]</fullName>
    </alternativeName>
</protein>
<evidence type="ECO:0000256" key="13">
    <source>
        <dbReference type="ARBA" id="ARBA00060881"/>
    </source>
</evidence>
<dbReference type="InterPro" id="IPR036420">
    <property type="entry name" value="BRCT_dom_sf"/>
</dbReference>